<reference evidence="2 3" key="1">
    <citation type="submission" date="2018-07" db="EMBL/GenBank/DDBJ databases">
        <title>Section-level genome sequencing of Aspergillus section Nigri to investigate inter- and intra-species variation.</title>
        <authorList>
            <consortium name="DOE Joint Genome Institute"/>
            <person name="Vesth T.C."/>
            <person name="Nybo J.L."/>
            <person name="Theobald S."/>
            <person name="Frisvad J.C."/>
            <person name="Larsen T.O."/>
            <person name="Nielsen K.F."/>
            <person name="Hoof J.B."/>
            <person name="Brandl J."/>
            <person name="Salamov A."/>
            <person name="Riley R."/>
            <person name="Gladden J.M."/>
            <person name="Phatale P."/>
            <person name="Nielsen M.T."/>
            <person name="Lyhne E.K."/>
            <person name="Kogle M.E."/>
            <person name="Strasser K."/>
            <person name="McDonnell E."/>
            <person name="Barry K."/>
            <person name="Clum A."/>
            <person name="Chen C."/>
            <person name="Nolan M."/>
            <person name="Sandor L."/>
            <person name="Kuo A."/>
            <person name="Lipzen A."/>
            <person name="Hainaut M."/>
            <person name="Drula E."/>
            <person name="Tsang A."/>
            <person name="Magnuson J.K."/>
            <person name="Henrissat B."/>
            <person name="Wiebenga A."/>
            <person name="Simmons B.A."/>
            <person name="Makela M.R."/>
            <person name="De vries R.P."/>
            <person name="Grigoriev I.V."/>
            <person name="Mortensen U.H."/>
            <person name="Baker S.E."/>
            <person name="Andersen M.R."/>
        </authorList>
    </citation>
    <scope>NUCLEOTIDE SEQUENCE [LARGE SCALE GENOMIC DNA]</scope>
    <source>
        <strain evidence="2 3">ATCC 13496</strain>
    </source>
</reference>
<dbReference type="Proteomes" id="UP000253845">
    <property type="component" value="Unassembled WGS sequence"/>
</dbReference>
<protein>
    <submittedName>
        <fullName evidence="2">Uncharacterized protein</fullName>
    </submittedName>
</protein>
<organism evidence="2 3">
    <name type="scientific">Aspergillus niger ATCC 13496</name>
    <dbReference type="NCBI Taxonomy" id="1353008"/>
    <lineage>
        <taxon>Eukaryota</taxon>
        <taxon>Fungi</taxon>
        <taxon>Dikarya</taxon>
        <taxon>Ascomycota</taxon>
        <taxon>Pezizomycotina</taxon>
        <taxon>Eurotiomycetes</taxon>
        <taxon>Eurotiomycetidae</taxon>
        <taxon>Eurotiales</taxon>
        <taxon>Aspergillaceae</taxon>
        <taxon>Aspergillus</taxon>
        <taxon>Aspergillus subgen. Circumdati</taxon>
    </lineage>
</organism>
<proteinExistence type="predicted"/>
<evidence type="ECO:0000313" key="2">
    <source>
        <dbReference type="EMBL" id="RDH14558.1"/>
    </source>
</evidence>
<gene>
    <name evidence="2" type="ORF">M747DRAFT_249315</name>
</gene>
<evidence type="ECO:0000313" key="3">
    <source>
        <dbReference type="Proteomes" id="UP000253845"/>
    </source>
</evidence>
<dbReference type="EMBL" id="KZ851964">
    <property type="protein sequence ID" value="RDH14558.1"/>
    <property type="molecule type" value="Genomic_DNA"/>
</dbReference>
<dbReference type="AlphaFoldDB" id="A0A370BJE6"/>
<evidence type="ECO:0000256" key="1">
    <source>
        <dbReference type="SAM" id="MobiDB-lite"/>
    </source>
</evidence>
<sequence>MVASDARSISDCNMTASYYLNRTTSSLQPNRAISNLSALFPNLHQIAPECTLHPLQCMIQDDAVDSDTSYLKVTVRSATGLNELNISSNEQQIAKQPASYQITKAAIHGLLASAHCMSQAHVTTGKIVREAAKCSLAMSQGKKGSAADSGDPPDGSTWHGWGKMGSRPIGIMASLAGAVTGRQTGLNFDFSRFDKFNGRQAGVLPGSPEASVWPPALTKNAAGEGGKVENLEMGNLESATASLHKLNLILMLPPGPVPDQHAPAASCAIESLFVPERCMVRPVEPRGPAGARCRSRILRAANSATPLLVVVAAAAAAAEI</sequence>
<dbReference type="VEuPathDB" id="FungiDB:M747DRAFT_249315"/>
<feature type="region of interest" description="Disordered" evidence="1">
    <location>
        <begin position="141"/>
        <end position="161"/>
    </location>
</feature>
<accession>A0A370BJE6</accession>
<name>A0A370BJE6_ASPNG</name>